<gene>
    <name evidence="1" type="ORF">CHC_T00005004001</name>
</gene>
<protein>
    <submittedName>
        <fullName evidence="1">Uncharacterized protein</fullName>
    </submittedName>
</protein>
<dbReference type="AlphaFoldDB" id="R7QFN4"/>
<reference evidence="2" key="1">
    <citation type="journal article" date="2013" name="Proc. Natl. Acad. Sci. U.S.A.">
        <title>Genome structure and metabolic features in the red seaweed Chondrus crispus shed light on evolution of the Archaeplastida.</title>
        <authorList>
            <person name="Collen J."/>
            <person name="Porcel B."/>
            <person name="Carre W."/>
            <person name="Ball S.G."/>
            <person name="Chaparro C."/>
            <person name="Tonon T."/>
            <person name="Barbeyron T."/>
            <person name="Michel G."/>
            <person name="Noel B."/>
            <person name="Valentin K."/>
            <person name="Elias M."/>
            <person name="Artiguenave F."/>
            <person name="Arun A."/>
            <person name="Aury J.M."/>
            <person name="Barbosa-Neto J.F."/>
            <person name="Bothwell J.H."/>
            <person name="Bouget F.Y."/>
            <person name="Brillet L."/>
            <person name="Cabello-Hurtado F."/>
            <person name="Capella-Gutierrez S."/>
            <person name="Charrier B."/>
            <person name="Cladiere L."/>
            <person name="Cock J.M."/>
            <person name="Coelho S.M."/>
            <person name="Colleoni C."/>
            <person name="Czjzek M."/>
            <person name="Da Silva C."/>
            <person name="Delage L."/>
            <person name="Denoeud F."/>
            <person name="Deschamps P."/>
            <person name="Dittami S.M."/>
            <person name="Gabaldon T."/>
            <person name="Gachon C.M."/>
            <person name="Groisillier A."/>
            <person name="Herve C."/>
            <person name="Jabbari K."/>
            <person name="Katinka M."/>
            <person name="Kloareg B."/>
            <person name="Kowalczyk N."/>
            <person name="Labadie K."/>
            <person name="Leblanc C."/>
            <person name="Lopez P.J."/>
            <person name="McLachlan D.H."/>
            <person name="Meslet-Cladiere L."/>
            <person name="Moustafa A."/>
            <person name="Nehr Z."/>
            <person name="Nyvall Collen P."/>
            <person name="Panaud O."/>
            <person name="Partensky F."/>
            <person name="Poulain J."/>
            <person name="Rensing S.A."/>
            <person name="Rousvoal S."/>
            <person name="Samson G."/>
            <person name="Symeonidi A."/>
            <person name="Weissenbach J."/>
            <person name="Zambounis A."/>
            <person name="Wincker P."/>
            <person name="Boyen C."/>
        </authorList>
    </citation>
    <scope>NUCLEOTIDE SEQUENCE [LARGE SCALE GENOMIC DNA]</scope>
    <source>
        <strain evidence="2">cv. Stackhouse</strain>
    </source>
</reference>
<dbReference type="KEGG" id="ccp:CHC_T00005004001"/>
<dbReference type="EMBL" id="HG001787">
    <property type="protein sequence ID" value="CDF36558.1"/>
    <property type="molecule type" value="Genomic_DNA"/>
</dbReference>
<proteinExistence type="predicted"/>
<evidence type="ECO:0000313" key="1">
    <source>
        <dbReference type="EMBL" id="CDF36558.1"/>
    </source>
</evidence>
<dbReference type="Proteomes" id="UP000012073">
    <property type="component" value="Unassembled WGS sequence"/>
</dbReference>
<sequence length="211" mass="22591">MHSETSNAIDRFSYRYVPSALSSNSIDDVSSRHSKYSSSTFFRQSSFAISRCLAIALPTTDSASGSPPQNLSILSVSSPRPSTSSRCMSADFSKISREEASSFVENWISSLPSTTPHSRAVNAVRLLFSTSAISLSLDMTLLPAMPSLPTMPSLQTSSTSNKIVFPLNHSVTLETADSSTLSSRTSFACVSPPLSLVMRASCSITPRFVAS</sequence>
<evidence type="ECO:0000313" key="2">
    <source>
        <dbReference type="Proteomes" id="UP000012073"/>
    </source>
</evidence>
<dbReference type="Gramene" id="CDF36558">
    <property type="protein sequence ID" value="CDF36558"/>
    <property type="gene ID" value="CHC_T00005004001"/>
</dbReference>
<dbReference type="RefSeq" id="XP_005716377.1">
    <property type="nucleotide sequence ID" value="XM_005716320.1"/>
</dbReference>
<dbReference type="GeneID" id="17324092"/>
<organism evidence="1 2">
    <name type="scientific">Chondrus crispus</name>
    <name type="common">Carrageen Irish moss</name>
    <name type="synonym">Polymorpha crispa</name>
    <dbReference type="NCBI Taxonomy" id="2769"/>
    <lineage>
        <taxon>Eukaryota</taxon>
        <taxon>Rhodophyta</taxon>
        <taxon>Florideophyceae</taxon>
        <taxon>Rhodymeniophycidae</taxon>
        <taxon>Gigartinales</taxon>
        <taxon>Gigartinaceae</taxon>
        <taxon>Chondrus</taxon>
    </lineage>
</organism>
<name>R7QFN4_CHOCR</name>
<keyword evidence="2" id="KW-1185">Reference proteome</keyword>
<accession>R7QFN4</accession>